<evidence type="ECO:0000313" key="5">
    <source>
        <dbReference type="EMBL" id="MFC5727771.1"/>
    </source>
</evidence>
<organism evidence="5 6">
    <name type="scientific">Nocardioides vastitatis</name>
    <dbReference type="NCBI Taxonomy" id="2568655"/>
    <lineage>
        <taxon>Bacteria</taxon>
        <taxon>Bacillati</taxon>
        <taxon>Actinomycetota</taxon>
        <taxon>Actinomycetes</taxon>
        <taxon>Propionibacteriales</taxon>
        <taxon>Nocardioidaceae</taxon>
        <taxon>Nocardioides</taxon>
    </lineage>
</organism>
<evidence type="ECO:0000259" key="3">
    <source>
        <dbReference type="Pfam" id="PF00534"/>
    </source>
</evidence>
<dbReference type="GO" id="GO:0016757">
    <property type="term" value="F:glycosyltransferase activity"/>
    <property type="evidence" value="ECO:0007669"/>
    <property type="project" value="UniProtKB-KW"/>
</dbReference>
<dbReference type="PANTHER" id="PTHR12526">
    <property type="entry name" value="GLYCOSYLTRANSFERASE"/>
    <property type="match status" value="1"/>
</dbReference>
<dbReference type="InterPro" id="IPR001296">
    <property type="entry name" value="Glyco_trans_1"/>
</dbReference>
<sequence length="370" mass="39013">MRVLQLITQARGGPVDHAVDVAVELAQRGHDSHLVGPVGPYAAAAVAAGVAVHHADVRSKTDVVGGRAVSRIVADVRPDVVHLQDRRAGLVGRVLALRSGVPTVYTLHGVPDPLAPLVPGNAVITPARRRDRIDNLVLERVLARTPRSVVVTPCEALARYARVHVGVPAHRVHTVHNGVGRPWLEGPDAAEQSSGAAVNAVWLGVMQPVKRVPALVRAAATVPDLRLQLVGDGPERARIEAAVEVSGAADRVSFAGFQQEPAPFLRSADLVVLPSAAEACPMALLQAMACAVPVIASRAGGIPEIVRDRVDGLLVDTGSEDQLAAALAELTADASLRHRLGRSARARVLGQFTVEHCVQRLLDVYEGVIR</sequence>
<dbReference type="RefSeq" id="WP_136434381.1">
    <property type="nucleotide sequence ID" value="NZ_JBHSNS010000001.1"/>
</dbReference>
<evidence type="ECO:0000313" key="6">
    <source>
        <dbReference type="Proteomes" id="UP001596072"/>
    </source>
</evidence>
<proteinExistence type="predicted"/>
<evidence type="ECO:0000256" key="1">
    <source>
        <dbReference type="ARBA" id="ARBA00022676"/>
    </source>
</evidence>
<protein>
    <submittedName>
        <fullName evidence="5">Glycosyltransferase family 4 protein</fullName>
        <ecNumber evidence="5">2.4.-.-</ecNumber>
    </submittedName>
</protein>
<gene>
    <name evidence="5" type="ORF">ACFPQB_02495</name>
</gene>
<reference evidence="6" key="1">
    <citation type="journal article" date="2019" name="Int. J. Syst. Evol. Microbiol.">
        <title>The Global Catalogue of Microorganisms (GCM) 10K type strain sequencing project: providing services to taxonomists for standard genome sequencing and annotation.</title>
        <authorList>
            <consortium name="The Broad Institute Genomics Platform"/>
            <consortium name="The Broad Institute Genome Sequencing Center for Infectious Disease"/>
            <person name="Wu L."/>
            <person name="Ma J."/>
        </authorList>
    </citation>
    <scope>NUCLEOTIDE SEQUENCE [LARGE SCALE GENOMIC DNA]</scope>
    <source>
        <strain evidence="6">YIM 94188</strain>
    </source>
</reference>
<dbReference type="Pfam" id="PF00534">
    <property type="entry name" value="Glycos_transf_1"/>
    <property type="match status" value="1"/>
</dbReference>
<comment type="caution">
    <text evidence="5">The sequence shown here is derived from an EMBL/GenBank/DDBJ whole genome shotgun (WGS) entry which is preliminary data.</text>
</comment>
<keyword evidence="6" id="KW-1185">Reference proteome</keyword>
<dbReference type="SUPFAM" id="SSF53756">
    <property type="entry name" value="UDP-Glycosyltransferase/glycogen phosphorylase"/>
    <property type="match status" value="1"/>
</dbReference>
<accession>A0ABW0ZDY3</accession>
<dbReference type="CDD" id="cd03801">
    <property type="entry name" value="GT4_PimA-like"/>
    <property type="match status" value="1"/>
</dbReference>
<keyword evidence="1 5" id="KW-0328">Glycosyltransferase</keyword>
<feature type="domain" description="Glycosyl transferase family 1" evidence="3">
    <location>
        <begin position="203"/>
        <end position="346"/>
    </location>
</feature>
<dbReference type="Proteomes" id="UP001596072">
    <property type="component" value="Unassembled WGS sequence"/>
</dbReference>
<dbReference type="Gene3D" id="3.40.50.2000">
    <property type="entry name" value="Glycogen Phosphorylase B"/>
    <property type="match status" value="2"/>
</dbReference>
<dbReference type="InterPro" id="IPR028098">
    <property type="entry name" value="Glyco_trans_4-like_N"/>
</dbReference>
<feature type="domain" description="Glycosyltransferase subfamily 4-like N-terminal" evidence="4">
    <location>
        <begin position="12"/>
        <end position="179"/>
    </location>
</feature>
<keyword evidence="2 5" id="KW-0808">Transferase</keyword>
<dbReference type="Pfam" id="PF13439">
    <property type="entry name" value="Glyco_transf_4"/>
    <property type="match status" value="1"/>
</dbReference>
<evidence type="ECO:0000256" key="2">
    <source>
        <dbReference type="ARBA" id="ARBA00022679"/>
    </source>
</evidence>
<evidence type="ECO:0000259" key="4">
    <source>
        <dbReference type="Pfam" id="PF13439"/>
    </source>
</evidence>
<dbReference type="PANTHER" id="PTHR12526:SF510">
    <property type="entry name" value="D-INOSITOL 3-PHOSPHATE GLYCOSYLTRANSFERASE"/>
    <property type="match status" value="1"/>
</dbReference>
<dbReference type="EC" id="2.4.-.-" evidence="5"/>
<name>A0ABW0ZDY3_9ACTN</name>
<dbReference type="EMBL" id="JBHSNS010000001">
    <property type="protein sequence ID" value="MFC5727771.1"/>
    <property type="molecule type" value="Genomic_DNA"/>
</dbReference>